<accession>A0A5N5EUS6</accession>
<evidence type="ECO:0000313" key="2">
    <source>
        <dbReference type="Proteomes" id="UP000327157"/>
    </source>
</evidence>
<reference evidence="2" key="2">
    <citation type="submission" date="2019-10" db="EMBL/GenBank/DDBJ databases">
        <title>A de novo genome assembly of a pear dwarfing rootstock.</title>
        <authorList>
            <person name="Wang F."/>
            <person name="Wang J."/>
            <person name="Li S."/>
            <person name="Zhang Y."/>
            <person name="Fang M."/>
            <person name="Ma L."/>
            <person name="Zhao Y."/>
            <person name="Jiang S."/>
        </authorList>
    </citation>
    <scope>NUCLEOTIDE SEQUENCE [LARGE SCALE GENOMIC DNA]</scope>
</reference>
<evidence type="ECO:0000313" key="1">
    <source>
        <dbReference type="EMBL" id="KAB2594768.1"/>
    </source>
</evidence>
<proteinExistence type="predicted"/>
<keyword evidence="2" id="KW-1185">Reference proteome</keyword>
<sequence>MSDAWFLNSPEESLGFVLADEGFLGLELAGIGSISSMRNGALHIFDLTTSSKVFVVGRSQGTIMSLTALTQPDIAELVEVAALFYPISYLEHHF</sequence>
<name>A0A5N5EUS6_9ROSA</name>
<dbReference type="SUPFAM" id="SSF53474">
    <property type="entry name" value="alpha/beta-Hydrolases"/>
    <property type="match status" value="1"/>
</dbReference>
<comment type="caution">
    <text evidence="1">The sequence shown here is derived from an EMBL/GenBank/DDBJ whole genome shotgun (WGS) entry which is preliminary data.</text>
</comment>
<gene>
    <name evidence="1" type="ORF">D8674_030218</name>
</gene>
<dbReference type="AlphaFoldDB" id="A0A5N5EUS6"/>
<dbReference type="InterPro" id="IPR029058">
    <property type="entry name" value="AB_hydrolase_fold"/>
</dbReference>
<dbReference type="OrthoDB" id="1736693at2759"/>
<reference evidence="1 2" key="1">
    <citation type="submission" date="2019-09" db="EMBL/GenBank/DDBJ databases">
        <authorList>
            <person name="Ou C."/>
        </authorList>
    </citation>
    <scope>NUCLEOTIDE SEQUENCE [LARGE SCALE GENOMIC DNA]</scope>
    <source>
        <strain evidence="1">S2</strain>
        <tissue evidence="1">Leaf</tissue>
    </source>
</reference>
<dbReference type="EMBL" id="SMOL01000781">
    <property type="protein sequence ID" value="KAB2594768.1"/>
    <property type="molecule type" value="Genomic_DNA"/>
</dbReference>
<organism evidence="1 2">
    <name type="scientific">Pyrus ussuriensis x Pyrus communis</name>
    <dbReference type="NCBI Taxonomy" id="2448454"/>
    <lineage>
        <taxon>Eukaryota</taxon>
        <taxon>Viridiplantae</taxon>
        <taxon>Streptophyta</taxon>
        <taxon>Embryophyta</taxon>
        <taxon>Tracheophyta</taxon>
        <taxon>Spermatophyta</taxon>
        <taxon>Magnoliopsida</taxon>
        <taxon>eudicotyledons</taxon>
        <taxon>Gunneridae</taxon>
        <taxon>Pentapetalae</taxon>
        <taxon>rosids</taxon>
        <taxon>fabids</taxon>
        <taxon>Rosales</taxon>
        <taxon>Rosaceae</taxon>
        <taxon>Amygdaloideae</taxon>
        <taxon>Maleae</taxon>
        <taxon>Pyrus</taxon>
    </lineage>
</organism>
<dbReference type="Proteomes" id="UP000327157">
    <property type="component" value="Chromosome 7"/>
</dbReference>
<protein>
    <submittedName>
        <fullName evidence="1">Triacylglycerol lipase 1-like</fullName>
    </submittedName>
</protein>
<reference evidence="1 2" key="3">
    <citation type="submission" date="2019-11" db="EMBL/GenBank/DDBJ databases">
        <title>A de novo genome assembly of a pear dwarfing rootstock.</title>
        <authorList>
            <person name="Wang F."/>
            <person name="Wang J."/>
            <person name="Li S."/>
            <person name="Zhang Y."/>
            <person name="Fang M."/>
            <person name="Ma L."/>
            <person name="Zhao Y."/>
            <person name="Jiang S."/>
        </authorList>
    </citation>
    <scope>NUCLEOTIDE SEQUENCE [LARGE SCALE GENOMIC DNA]</scope>
    <source>
        <strain evidence="1">S2</strain>
        <tissue evidence="1">Leaf</tissue>
    </source>
</reference>
<dbReference type="Gene3D" id="3.40.50.1820">
    <property type="entry name" value="alpha/beta hydrolase"/>
    <property type="match status" value="1"/>
</dbReference>